<reference evidence="1" key="1">
    <citation type="submission" date="2020-11" db="EMBL/GenBank/DDBJ databases">
        <title>Nocardioides sp. CBS4Y-1, whole genome shotgun sequence.</title>
        <authorList>
            <person name="Tuo L."/>
        </authorList>
    </citation>
    <scope>NUCLEOTIDE SEQUENCE</scope>
    <source>
        <strain evidence="1">CBS4Y-1</strain>
    </source>
</reference>
<dbReference type="SUPFAM" id="SSF160379">
    <property type="entry name" value="SP0830-like"/>
    <property type="match status" value="1"/>
</dbReference>
<dbReference type="AlphaFoldDB" id="A0A930USL1"/>
<dbReference type="EMBL" id="JADIVZ010000001">
    <property type="protein sequence ID" value="MBF4160078.1"/>
    <property type="molecule type" value="Genomic_DNA"/>
</dbReference>
<evidence type="ECO:0000313" key="2">
    <source>
        <dbReference type="Proteomes" id="UP000656804"/>
    </source>
</evidence>
<dbReference type="Gene3D" id="3.30.70.1280">
    <property type="entry name" value="SP0830-like domains"/>
    <property type="match status" value="1"/>
</dbReference>
<comment type="caution">
    <text evidence="1">The sequence shown here is derived from an EMBL/GenBank/DDBJ whole genome shotgun (WGS) entry which is preliminary data.</text>
</comment>
<protein>
    <submittedName>
        <fullName evidence="1">DUF1697 domain-containing protein</fullName>
    </submittedName>
</protein>
<dbReference type="RefSeq" id="WP_194501355.1">
    <property type="nucleotide sequence ID" value="NZ_JADIVZ010000001.1"/>
</dbReference>
<dbReference type="Proteomes" id="UP000656804">
    <property type="component" value="Unassembled WGS sequence"/>
</dbReference>
<dbReference type="PANTHER" id="PTHR36439">
    <property type="entry name" value="BLL4334 PROTEIN"/>
    <property type="match status" value="1"/>
</dbReference>
<proteinExistence type="predicted"/>
<organism evidence="1 2">
    <name type="scientific">Nocardioides acrostichi</name>
    <dbReference type="NCBI Taxonomy" id="2784339"/>
    <lineage>
        <taxon>Bacteria</taxon>
        <taxon>Bacillati</taxon>
        <taxon>Actinomycetota</taxon>
        <taxon>Actinomycetes</taxon>
        <taxon>Propionibacteriales</taxon>
        <taxon>Nocardioidaceae</taxon>
        <taxon>Nocardioides</taxon>
    </lineage>
</organism>
<dbReference type="Pfam" id="PF08002">
    <property type="entry name" value="DUF1697"/>
    <property type="match status" value="1"/>
</dbReference>
<keyword evidence="2" id="KW-1185">Reference proteome</keyword>
<gene>
    <name evidence="1" type="ORF">ISG29_00115</name>
</gene>
<name>A0A930USL1_9ACTN</name>
<dbReference type="PANTHER" id="PTHR36439:SF1">
    <property type="entry name" value="DUF1697 DOMAIN-CONTAINING PROTEIN"/>
    <property type="match status" value="1"/>
</dbReference>
<dbReference type="InterPro" id="IPR012545">
    <property type="entry name" value="DUF1697"/>
</dbReference>
<sequence>MGIYVAFLRAINLGATRKFPQADIVTATEVAGFVDVDTHINTGNVRLATRMRSVGRIEAALERAYLADRGFEVPTLVYSLPALTEVIESVDAIDHDGRHYVALLRDAPTAAGLAALRERLSDGESIEVCGRAVSWLVGADGVHGTKLTNNLIEKCLGTVATTRSPTVLRAVRDKWGTGA</sequence>
<evidence type="ECO:0000313" key="1">
    <source>
        <dbReference type="EMBL" id="MBF4160078.1"/>
    </source>
</evidence>
<accession>A0A930USL1</accession>